<feature type="compositionally biased region" description="Polar residues" evidence="8">
    <location>
        <begin position="411"/>
        <end position="424"/>
    </location>
</feature>
<dbReference type="SUPFAM" id="SSF52151">
    <property type="entry name" value="FabD/lysophospholipase-like"/>
    <property type="match status" value="1"/>
</dbReference>
<reference evidence="10" key="1">
    <citation type="journal article" date="2022" name="Plant J.">
        <title>Strategies of tolerance reflected in two North American maple genomes.</title>
        <authorList>
            <person name="McEvoy S.L."/>
            <person name="Sezen U.U."/>
            <person name="Trouern-Trend A."/>
            <person name="McMahon S.M."/>
            <person name="Schaberg P.G."/>
            <person name="Yang J."/>
            <person name="Wegrzyn J.L."/>
            <person name="Swenson N.G."/>
        </authorList>
    </citation>
    <scope>NUCLEOTIDE SEQUENCE</scope>
    <source>
        <strain evidence="10">NS2018</strain>
    </source>
</reference>
<feature type="active site" description="Nucleophile" evidence="6">
    <location>
        <position position="69"/>
    </location>
</feature>
<protein>
    <recommendedName>
        <fullName evidence="7">Patatin</fullName>
        <ecNumber evidence="7">3.1.1.-</ecNumber>
    </recommendedName>
</protein>
<dbReference type="PANTHER" id="PTHR32176:SF110">
    <property type="entry name" value="PATATIN"/>
    <property type="match status" value="1"/>
</dbReference>
<dbReference type="Gene3D" id="3.40.1090.10">
    <property type="entry name" value="Cytosolic phospholipase A2 catalytic domain"/>
    <property type="match status" value="1"/>
</dbReference>
<proteinExistence type="inferred from homology"/>
<comment type="similarity">
    <text evidence="1 7">Belongs to the patatin family.</text>
</comment>
<dbReference type="GO" id="GO:0004620">
    <property type="term" value="F:phospholipase activity"/>
    <property type="evidence" value="ECO:0007669"/>
    <property type="project" value="TreeGrafter"/>
</dbReference>
<feature type="region of interest" description="Disordered" evidence="8">
    <location>
        <begin position="396"/>
        <end position="424"/>
    </location>
</feature>
<dbReference type="Pfam" id="PF01734">
    <property type="entry name" value="Patatin"/>
    <property type="match status" value="1"/>
</dbReference>
<dbReference type="PROSITE" id="PS51635">
    <property type="entry name" value="PNPLA"/>
    <property type="match status" value="1"/>
</dbReference>
<keyword evidence="3" id="KW-0611">Plant defense</keyword>
<feature type="short sequence motif" description="GXSXG" evidence="6">
    <location>
        <begin position="67"/>
        <end position="71"/>
    </location>
</feature>
<comment type="caution">
    <text evidence="10">The sequence shown here is derived from an EMBL/GenBank/DDBJ whole genome shotgun (WGS) entry which is preliminary data.</text>
</comment>
<keyword evidence="2 6" id="KW-0378">Hydrolase</keyword>
<dbReference type="GO" id="GO:0006952">
    <property type="term" value="P:defense response"/>
    <property type="evidence" value="ECO:0007669"/>
    <property type="project" value="UniProtKB-KW"/>
</dbReference>
<evidence type="ECO:0000256" key="8">
    <source>
        <dbReference type="SAM" id="MobiDB-lite"/>
    </source>
</evidence>
<dbReference type="CDD" id="cd07214">
    <property type="entry name" value="Pat17_isozyme_like"/>
    <property type="match status" value="1"/>
</dbReference>
<evidence type="ECO:0000313" key="10">
    <source>
        <dbReference type="EMBL" id="KAK0577733.1"/>
    </source>
</evidence>
<evidence type="ECO:0000256" key="2">
    <source>
        <dbReference type="ARBA" id="ARBA00022801"/>
    </source>
</evidence>
<evidence type="ECO:0000256" key="5">
    <source>
        <dbReference type="ARBA" id="ARBA00023098"/>
    </source>
</evidence>
<dbReference type="GO" id="GO:0016042">
    <property type="term" value="P:lipid catabolic process"/>
    <property type="evidence" value="ECO:0007669"/>
    <property type="project" value="UniProtKB-UniRule"/>
</dbReference>
<dbReference type="PANTHER" id="PTHR32176">
    <property type="entry name" value="XYLOSE ISOMERASE"/>
    <property type="match status" value="1"/>
</dbReference>
<dbReference type="GO" id="GO:0047372">
    <property type="term" value="F:monoacylglycerol lipase activity"/>
    <property type="evidence" value="ECO:0007669"/>
    <property type="project" value="TreeGrafter"/>
</dbReference>
<evidence type="ECO:0000256" key="7">
    <source>
        <dbReference type="RuleBase" id="RU361262"/>
    </source>
</evidence>
<sequence>MEQFVMESPKSPLQPPTFRNLITVLSIDGGGIRGIIPATILAFLESELQKLDGEQARLADYFDVISGTSTGGLVTAMLTTPNEQNRPLFAAKDIKDFYLEHCPQIFPQNTSYLPFCSMFKSLVGPRYDGKYLHSLVKEKLGGVRLRQTLTNVVIPTFDIKKLQPTIFSSYDVKKNPSKDALLSDISIATSAAPTYLPAHHFETEDISTRKIRTFDLIDGGVAANNPTVVAISEVTKEITRGSPDFFPIKPTDYARFLVISLGTGSPKTEEKYDALKSGKWGLLGWLTAEGSTPLIDVFMQSSSDMVDFHISTVFQALHSEDNYLRIQDDTLSSNESSVDIATKENLDSLVTVGEKLLKKPVSEVNLETGVFEPSSRNKDTNEQALIKIAGLLSKEKRVRDMKSPHGKKPVANSQIKSRNISLST</sequence>
<dbReference type="EC" id="3.1.1.-" evidence="7"/>
<dbReference type="Proteomes" id="UP001168877">
    <property type="component" value="Unassembled WGS sequence"/>
</dbReference>
<gene>
    <name evidence="10" type="ORF">LWI29_037725</name>
</gene>
<keyword evidence="4 6" id="KW-0442">Lipid degradation</keyword>
<dbReference type="InterPro" id="IPR002641">
    <property type="entry name" value="PNPLA_dom"/>
</dbReference>
<organism evidence="10 11">
    <name type="scientific">Acer saccharum</name>
    <name type="common">Sugar maple</name>
    <dbReference type="NCBI Taxonomy" id="4024"/>
    <lineage>
        <taxon>Eukaryota</taxon>
        <taxon>Viridiplantae</taxon>
        <taxon>Streptophyta</taxon>
        <taxon>Embryophyta</taxon>
        <taxon>Tracheophyta</taxon>
        <taxon>Spermatophyta</taxon>
        <taxon>Magnoliopsida</taxon>
        <taxon>eudicotyledons</taxon>
        <taxon>Gunneridae</taxon>
        <taxon>Pentapetalae</taxon>
        <taxon>rosids</taxon>
        <taxon>malvids</taxon>
        <taxon>Sapindales</taxon>
        <taxon>Sapindaceae</taxon>
        <taxon>Hippocastanoideae</taxon>
        <taxon>Acereae</taxon>
        <taxon>Acer</taxon>
    </lineage>
</organism>
<dbReference type="FunFam" id="3.40.1090.10:FF:000005">
    <property type="entry name" value="Patatin"/>
    <property type="match status" value="1"/>
</dbReference>
<dbReference type="InterPro" id="IPR016035">
    <property type="entry name" value="Acyl_Trfase/lysoPLipase"/>
</dbReference>
<feature type="short sequence motif" description="DGA/G" evidence="6">
    <location>
        <begin position="218"/>
        <end position="220"/>
    </location>
</feature>
<reference evidence="10" key="2">
    <citation type="submission" date="2023-06" db="EMBL/GenBank/DDBJ databases">
        <authorList>
            <person name="Swenson N.G."/>
            <person name="Wegrzyn J.L."/>
            <person name="Mcevoy S.L."/>
        </authorList>
    </citation>
    <scope>NUCLEOTIDE SEQUENCE</scope>
    <source>
        <strain evidence="10">NS2018</strain>
        <tissue evidence="10">Leaf</tissue>
    </source>
</reference>
<accession>A0AA39RNZ1</accession>
<evidence type="ECO:0000256" key="4">
    <source>
        <dbReference type="ARBA" id="ARBA00022963"/>
    </source>
</evidence>
<feature type="short sequence motif" description="GXGXXG" evidence="6">
    <location>
        <begin position="29"/>
        <end position="34"/>
    </location>
</feature>
<evidence type="ECO:0000313" key="11">
    <source>
        <dbReference type="Proteomes" id="UP001168877"/>
    </source>
</evidence>
<feature type="active site" description="Proton acceptor" evidence="6">
    <location>
        <position position="218"/>
    </location>
</feature>
<evidence type="ECO:0000259" key="9">
    <source>
        <dbReference type="PROSITE" id="PS51635"/>
    </source>
</evidence>
<feature type="domain" description="PNPLA" evidence="9">
    <location>
        <begin position="25"/>
        <end position="231"/>
    </location>
</feature>
<evidence type="ECO:0000256" key="6">
    <source>
        <dbReference type="PROSITE-ProRule" id="PRU01161"/>
    </source>
</evidence>
<evidence type="ECO:0000256" key="1">
    <source>
        <dbReference type="ARBA" id="ARBA00010240"/>
    </source>
</evidence>
<comment type="function">
    <text evidence="7">Lipolytic acyl hydrolase (LAH).</text>
</comment>
<dbReference type="AlphaFoldDB" id="A0AA39RNZ1"/>
<evidence type="ECO:0000256" key="3">
    <source>
        <dbReference type="ARBA" id="ARBA00022821"/>
    </source>
</evidence>
<name>A0AA39RNZ1_ACESA</name>
<dbReference type="EMBL" id="JAUESC010000386">
    <property type="protein sequence ID" value="KAK0577733.1"/>
    <property type="molecule type" value="Genomic_DNA"/>
</dbReference>
<keyword evidence="11" id="KW-1185">Reference proteome</keyword>
<comment type="domain">
    <text evidence="7">The nitrogen atoms of the two glycine residues in the GGXR motif define the oxyanion hole, and stabilize the oxyanion that forms during the nucleophilic attack by the catalytic serine during substrate cleavage.</text>
</comment>
<keyword evidence="5 6" id="KW-0443">Lipid metabolism</keyword>